<keyword evidence="3" id="KW-1185">Reference proteome</keyword>
<evidence type="ECO:0000313" key="3">
    <source>
        <dbReference type="Proteomes" id="UP000287033"/>
    </source>
</evidence>
<sequence length="154" mass="16132">MGCAEEGTAGDPGGGVAGGSRPVGGAGPAPILSVGKGSVTEGDLPEEGSGSVADTGDNADSVCSDIFESQVPPTDLPLIPLEELWEFVEETWGRQDRAQLALDCWSSFERVCWSAHAARQAPGLDVNERMRVRNFLGALLVRARDFCAPPSSFL</sequence>
<feature type="region of interest" description="Disordered" evidence="1">
    <location>
        <begin position="1"/>
        <end position="61"/>
    </location>
</feature>
<gene>
    <name evidence="2" type="ORF">chiPu_0027716</name>
</gene>
<dbReference type="EMBL" id="BEZZ01111718">
    <property type="protein sequence ID" value="GCC43807.1"/>
    <property type="molecule type" value="Genomic_DNA"/>
</dbReference>
<evidence type="ECO:0000256" key="1">
    <source>
        <dbReference type="SAM" id="MobiDB-lite"/>
    </source>
</evidence>
<proteinExistence type="predicted"/>
<dbReference type="AlphaFoldDB" id="A0A401TMC2"/>
<feature type="compositionally biased region" description="Gly residues" evidence="1">
    <location>
        <begin position="10"/>
        <end position="27"/>
    </location>
</feature>
<evidence type="ECO:0000313" key="2">
    <source>
        <dbReference type="EMBL" id="GCC43807.1"/>
    </source>
</evidence>
<dbReference type="Proteomes" id="UP000287033">
    <property type="component" value="Unassembled WGS sequence"/>
</dbReference>
<protein>
    <submittedName>
        <fullName evidence="2">Uncharacterized protein</fullName>
    </submittedName>
</protein>
<organism evidence="2 3">
    <name type="scientific">Chiloscyllium punctatum</name>
    <name type="common">Brownbanded bambooshark</name>
    <name type="synonym">Hemiscyllium punctatum</name>
    <dbReference type="NCBI Taxonomy" id="137246"/>
    <lineage>
        <taxon>Eukaryota</taxon>
        <taxon>Metazoa</taxon>
        <taxon>Chordata</taxon>
        <taxon>Craniata</taxon>
        <taxon>Vertebrata</taxon>
        <taxon>Chondrichthyes</taxon>
        <taxon>Elasmobranchii</taxon>
        <taxon>Galeomorphii</taxon>
        <taxon>Galeoidea</taxon>
        <taxon>Orectolobiformes</taxon>
        <taxon>Hemiscylliidae</taxon>
        <taxon>Chiloscyllium</taxon>
    </lineage>
</organism>
<name>A0A401TMC2_CHIPU</name>
<reference evidence="2 3" key="1">
    <citation type="journal article" date="2018" name="Nat. Ecol. Evol.">
        <title>Shark genomes provide insights into elasmobranch evolution and the origin of vertebrates.</title>
        <authorList>
            <person name="Hara Y"/>
            <person name="Yamaguchi K"/>
            <person name="Onimaru K"/>
            <person name="Kadota M"/>
            <person name="Koyanagi M"/>
            <person name="Keeley SD"/>
            <person name="Tatsumi K"/>
            <person name="Tanaka K"/>
            <person name="Motone F"/>
            <person name="Kageyama Y"/>
            <person name="Nozu R"/>
            <person name="Adachi N"/>
            <person name="Nishimura O"/>
            <person name="Nakagawa R"/>
            <person name="Tanegashima C"/>
            <person name="Kiyatake I"/>
            <person name="Matsumoto R"/>
            <person name="Murakumo K"/>
            <person name="Nishida K"/>
            <person name="Terakita A"/>
            <person name="Kuratani S"/>
            <person name="Sato K"/>
            <person name="Hyodo S Kuraku.S."/>
        </authorList>
    </citation>
    <scope>NUCLEOTIDE SEQUENCE [LARGE SCALE GENOMIC DNA]</scope>
</reference>
<comment type="caution">
    <text evidence="2">The sequence shown here is derived from an EMBL/GenBank/DDBJ whole genome shotgun (WGS) entry which is preliminary data.</text>
</comment>
<accession>A0A401TMC2</accession>